<protein>
    <recommendedName>
        <fullName evidence="8">Tyr recombinase domain-containing protein</fullName>
    </recommendedName>
</protein>
<name>A0A133URG8_9EURY</name>
<proteinExistence type="predicted"/>
<feature type="domain" description="Tyr recombinase" evidence="4">
    <location>
        <begin position="129"/>
        <end position="267"/>
    </location>
</feature>
<evidence type="ECO:0000259" key="4">
    <source>
        <dbReference type="PROSITE" id="PS51898"/>
    </source>
</evidence>
<sequence length="267" mass="31088">MGSIDFKPKVESALRLIRESEDLSERDKELLQEFKRDLKIDGSSDAWVHKLLTHVRMMAERLGGADLEGAGKEDLKGVVEWVQGREDIAKATKRDYREALKRFYKWLNGGEHPERSRWINTTRKRRNRKLPEDLLSEGDVKELLRAAKNTRDRALIAVLWETGARIGELIDLKVGSFKERRHGKKILIKGKTGPRRLPLITSMPHVNDWLSNHPRRDDPEAPLWCKIKQRGMGERLSYQYVRKLLRGRVQTERIILTKPFSKRGQDP</sequence>
<evidence type="ECO:0000256" key="1">
    <source>
        <dbReference type="ARBA" id="ARBA00023125"/>
    </source>
</evidence>
<accession>A0A133URG8</accession>
<dbReference type="PROSITE" id="PS51900">
    <property type="entry name" value="CB"/>
    <property type="match status" value="1"/>
</dbReference>
<dbReference type="EMBL" id="LHXR01000064">
    <property type="protein sequence ID" value="KXA96730.1"/>
    <property type="molecule type" value="Genomic_DNA"/>
</dbReference>
<dbReference type="InterPro" id="IPR050090">
    <property type="entry name" value="Tyrosine_recombinase_XerCD"/>
</dbReference>
<dbReference type="Proteomes" id="UP000070463">
    <property type="component" value="Unassembled WGS sequence"/>
</dbReference>
<keyword evidence="2" id="KW-0233">DNA recombination</keyword>
<evidence type="ECO:0000256" key="2">
    <source>
        <dbReference type="ARBA" id="ARBA00023172"/>
    </source>
</evidence>
<dbReference type="GO" id="GO:0006310">
    <property type="term" value="P:DNA recombination"/>
    <property type="evidence" value="ECO:0007669"/>
    <property type="project" value="UniProtKB-KW"/>
</dbReference>
<dbReference type="InterPro" id="IPR011010">
    <property type="entry name" value="DNA_brk_join_enz"/>
</dbReference>
<comment type="caution">
    <text evidence="6">The sequence shown here is derived from an EMBL/GenBank/DDBJ whole genome shotgun (WGS) entry which is preliminary data.</text>
</comment>
<gene>
    <name evidence="6" type="ORF">AKJ37_04570</name>
</gene>
<dbReference type="PANTHER" id="PTHR30349">
    <property type="entry name" value="PHAGE INTEGRASE-RELATED"/>
    <property type="match status" value="1"/>
</dbReference>
<keyword evidence="7" id="KW-1185">Reference proteome</keyword>
<keyword evidence="1 3" id="KW-0238">DNA-binding</keyword>
<evidence type="ECO:0000256" key="3">
    <source>
        <dbReference type="PROSITE-ProRule" id="PRU01248"/>
    </source>
</evidence>
<dbReference type="GO" id="GO:0003677">
    <property type="term" value="F:DNA binding"/>
    <property type="evidence" value="ECO:0007669"/>
    <property type="project" value="UniProtKB-UniRule"/>
</dbReference>
<evidence type="ECO:0000313" key="6">
    <source>
        <dbReference type="EMBL" id="KXA96730.1"/>
    </source>
</evidence>
<dbReference type="PANTHER" id="PTHR30349:SF87">
    <property type="entry name" value="TRANSPOSASE A"/>
    <property type="match status" value="1"/>
</dbReference>
<dbReference type="SUPFAM" id="SSF56349">
    <property type="entry name" value="DNA breaking-rejoining enzymes"/>
    <property type="match status" value="1"/>
</dbReference>
<evidence type="ECO:0000313" key="7">
    <source>
        <dbReference type="Proteomes" id="UP000070463"/>
    </source>
</evidence>
<feature type="domain" description="Core-binding (CB)" evidence="5">
    <location>
        <begin position="25"/>
        <end position="108"/>
    </location>
</feature>
<dbReference type="CDD" id="cd00397">
    <property type="entry name" value="DNA_BRE_C"/>
    <property type="match status" value="1"/>
</dbReference>
<evidence type="ECO:0008006" key="8">
    <source>
        <dbReference type="Google" id="ProtNLM"/>
    </source>
</evidence>
<dbReference type="InterPro" id="IPR013762">
    <property type="entry name" value="Integrase-like_cat_sf"/>
</dbReference>
<dbReference type="PROSITE" id="PS51898">
    <property type="entry name" value="TYR_RECOMBINASE"/>
    <property type="match status" value="1"/>
</dbReference>
<dbReference type="Pfam" id="PF00589">
    <property type="entry name" value="Phage_integrase"/>
    <property type="match status" value="1"/>
</dbReference>
<dbReference type="GO" id="GO:0015074">
    <property type="term" value="P:DNA integration"/>
    <property type="evidence" value="ECO:0007669"/>
    <property type="project" value="InterPro"/>
</dbReference>
<evidence type="ECO:0000259" key="5">
    <source>
        <dbReference type="PROSITE" id="PS51900"/>
    </source>
</evidence>
<dbReference type="InterPro" id="IPR044068">
    <property type="entry name" value="CB"/>
</dbReference>
<dbReference type="Gene3D" id="1.10.443.10">
    <property type="entry name" value="Intergrase catalytic core"/>
    <property type="match status" value="1"/>
</dbReference>
<organism evidence="6 7">
    <name type="scientific">candidate division MSBL1 archaeon SCGC-AAA259I09</name>
    <dbReference type="NCBI Taxonomy" id="1698267"/>
    <lineage>
        <taxon>Archaea</taxon>
        <taxon>Methanobacteriati</taxon>
        <taxon>Methanobacteriota</taxon>
        <taxon>candidate division MSBL1</taxon>
    </lineage>
</organism>
<dbReference type="InterPro" id="IPR002104">
    <property type="entry name" value="Integrase_catalytic"/>
</dbReference>
<dbReference type="AlphaFoldDB" id="A0A133URG8"/>
<reference evidence="6 7" key="1">
    <citation type="journal article" date="2016" name="Sci. Rep.">
        <title>Metabolic traits of an uncultured archaeal lineage -MSBL1- from brine pools of the Red Sea.</title>
        <authorList>
            <person name="Mwirichia R."/>
            <person name="Alam I."/>
            <person name="Rashid M."/>
            <person name="Vinu M."/>
            <person name="Ba-Alawi W."/>
            <person name="Anthony Kamau A."/>
            <person name="Kamanda Ngugi D."/>
            <person name="Goker M."/>
            <person name="Klenk H.P."/>
            <person name="Bajic V."/>
            <person name="Stingl U."/>
        </authorList>
    </citation>
    <scope>NUCLEOTIDE SEQUENCE [LARGE SCALE GENOMIC DNA]</scope>
    <source>
        <strain evidence="6">SCGC-AAA259I09</strain>
    </source>
</reference>